<evidence type="ECO:0000256" key="4">
    <source>
        <dbReference type="ARBA" id="ARBA00022490"/>
    </source>
</evidence>
<dbReference type="FunFam" id="3.90.640.10:FF:000014">
    <property type="entry name" value="Putative actin-related protein 6"/>
    <property type="match status" value="1"/>
</dbReference>
<dbReference type="Gene3D" id="3.90.640.10">
    <property type="entry name" value="Actin, Chain A, domain 4"/>
    <property type="match status" value="1"/>
</dbReference>
<dbReference type="Gene3D" id="3.30.420.40">
    <property type="match status" value="2"/>
</dbReference>
<reference evidence="8" key="1">
    <citation type="submission" date="2013-12" db="EMBL/GenBank/DDBJ databases">
        <authorList>
            <person name="Genoscope - CEA"/>
        </authorList>
    </citation>
    <scope>NUCLEOTIDE SEQUENCE</scope>
    <source>
        <strain evidence="8">CBS 1993</strain>
    </source>
</reference>
<dbReference type="GO" id="GO:0006338">
    <property type="term" value="P:chromatin remodeling"/>
    <property type="evidence" value="ECO:0007669"/>
    <property type="project" value="EnsemblFungi"/>
</dbReference>
<evidence type="ECO:0000256" key="3">
    <source>
        <dbReference type="ARBA" id="ARBA00018633"/>
    </source>
</evidence>
<dbReference type="GO" id="GO:0005737">
    <property type="term" value="C:cytoplasm"/>
    <property type="evidence" value="ECO:0007669"/>
    <property type="project" value="UniProtKB-SubCell"/>
</dbReference>
<protein>
    <recommendedName>
        <fullName evidence="3">Actin-like protein ARP6</fullName>
    </recommendedName>
    <alternativeName>
        <fullName evidence="7">Actin-like protein arp6</fullName>
    </alternativeName>
</protein>
<dbReference type="AlphaFoldDB" id="W6MIJ3"/>
<keyword evidence="4" id="KW-0963">Cytoplasm</keyword>
<evidence type="ECO:0000256" key="2">
    <source>
        <dbReference type="ARBA" id="ARBA00005665"/>
    </source>
</evidence>
<evidence type="ECO:0000256" key="6">
    <source>
        <dbReference type="ARBA" id="ARBA00063309"/>
    </source>
</evidence>
<comment type="function">
    <text evidence="5">Component of the SWR1 complex which mediates the ATP-dependent exchange of histone H2A for the H2A variant HZT1 leading to transcriptional regulation of selected genes by chromatin remodeling. Involved in chromosome stability.</text>
</comment>
<comment type="subcellular location">
    <subcellularLocation>
        <location evidence="1">Cytoplasm</location>
    </subcellularLocation>
</comment>
<dbReference type="SMART" id="SM00268">
    <property type="entry name" value="ACTIN"/>
    <property type="match status" value="1"/>
</dbReference>
<dbReference type="InterPro" id="IPR004000">
    <property type="entry name" value="Actin"/>
</dbReference>
<dbReference type="GO" id="GO:0031491">
    <property type="term" value="F:nucleosome binding"/>
    <property type="evidence" value="ECO:0007669"/>
    <property type="project" value="EnsemblFungi"/>
</dbReference>
<dbReference type="GO" id="GO:0034399">
    <property type="term" value="C:nuclear periphery"/>
    <property type="evidence" value="ECO:0007669"/>
    <property type="project" value="EnsemblFungi"/>
</dbReference>
<sequence>MAHNLVIDNGSYEIKIGTTAMAAPIKVQNAIIRTRDKRILQGDQISTLSELSGIVFRRPIEKGQLTAWSIEKPIWDSSFITVRAQVPEFEISDSNLILTEAPYTLKQLSQQTDQMVFEEFGVQSYYRCIPQSLVPWNDDNQKLLGGPQSMKKEMDDFQLVIDSGFECTWVVPMVHGVPLWNSIRKLPIGGRFLNGVLRELISFRYYDVTDETVLVNNIKESTCFLSSDFNESLSKIHELKNLKRSSPKFDSLNKDNLVVDYVLPDYKTTATGYVLEKGQPQDDLQILTLYDERFSVPEVLFYPEIVRLETKAGLVKTILDSLNSCPELIRPLLTANMVLVGGTAKLPNYKERLYSELRSVLRQDYTIRICQSDETYVWHSGVDLFDKSFEKGRVTKQEYEEHGMNIIRKKFKTS</sequence>
<keyword evidence="9" id="KW-1185">Reference proteome</keyword>
<dbReference type="CDD" id="cd10210">
    <property type="entry name" value="ASKHA_NBD_Arp6"/>
    <property type="match status" value="1"/>
</dbReference>
<evidence type="ECO:0000256" key="1">
    <source>
        <dbReference type="ARBA" id="ARBA00004496"/>
    </source>
</evidence>
<dbReference type="GO" id="GO:0000812">
    <property type="term" value="C:Swr1 complex"/>
    <property type="evidence" value="ECO:0007669"/>
    <property type="project" value="EnsemblFungi"/>
</dbReference>
<name>W6MIJ3_9ASCO</name>
<evidence type="ECO:0000313" key="9">
    <source>
        <dbReference type="Proteomes" id="UP000019384"/>
    </source>
</evidence>
<gene>
    <name evidence="8" type="ORF">KUCA_T00000137001</name>
</gene>
<accession>W6MIJ3</accession>
<reference evidence="8" key="2">
    <citation type="submission" date="2014-02" db="EMBL/GenBank/DDBJ databases">
        <title>Complete DNA sequence of /Kuraishia capsulata/ illustrates novel genomic features among budding yeasts (/Saccharomycotina/).</title>
        <authorList>
            <person name="Morales L."/>
            <person name="Noel B."/>
            <person name="Porcel B."/>
            <person name="Marcet-Houben M."/>
            <person name="Hullo M-F."/>
            <person name="Sacerdot C."/>
            <person name="Tekaia F."/>
            <person name="Leh-Louis V."/>
            <person name="Despons L."/>
            <person name="Khanna V."/>
            <person name="Aury J-M."/>
            <person name="Barbe V."/>
            <person name="Couloux A."/>
            <person name="Labadie K."/>
            <person name="Pelletier E."/>
            <person name="Souciet J-L."/>
            <person name="Boekhout T."/>
            <person name="Gabaldon T."/>
            <person name="Wincker P."/>
            <person name="Dujon B."/>
        </authorList>
    </citation>
    <scope>NUCLEOTIDE SEQUENCE</scope>
    <source>
        <strain evidence="8">CBS 1993</strain>
    </source>
</reference>
<dbReference type="SUPFAM" id="SSF53067">
    <property type="entry name" value="Actin-like ATPase domain"/>
    <property type="match status" value="2"/>
</dbReference>
<evidence type="ECO:0000256" key="7">
    <source>
        <dbReference type="ARBA" id="ARBA00073820"/>
    </source>
</evidence>
<organism evidence="8 9">
    <name type="scientific">Kuraishia capsulata CBS 1993</name>
    <dbReference type="NCBI Taxonomy" id="1382522"/>
    <lineage>
        <taxon>Eukaryota</taxon>
        <taxon>Fungi</taxon>
        <taxon>Dikarya</taxon>
        <taxon>Ascomycota</taxon>
        <taxon>Saccharomycotina</taxon>
        <taxon>Pichiomycetes</taxon>
        <taxon>Pichiales</taxon>
        <taxon>Pichiaceae</taxon>
        <taxon>Kuraishia</taxon>
    </lineage>
</organism>
<dbReference type="Pfam" id="PF00022">
    <property type="entry name" value="Actin"/>
    <property type="match status" value="1"/>
</dbReference>
<dbReference type="GeneID" id="34517582"/>
<dbReference type="RefSeq" id="XP_022456194.1">
    <property type="nucleotide sequence ID" value="XM_022604646.1"/>
</dbReference>
<dbReference type="OrthoDB" id="6220758at2759"/>
<dbReference type="Proteomes" id="UP000019384">
    <property type="component" value="Unassembled WGS sequence"/>
</dbReference>
<comment type="subunit">
    <text evidence="6">Component of the SWR1 chromatin remodeling complex.</text>
</comment>
<dbReference type="EMBL" id="HG793125">
    <property type="protein sequence ID" value="CDK24177.1"/>
    <property type="molecule type" value="Genomic_DNA"/>
</dbReference>
<evidence type="ECO:0000313" key="8">
    <source>
        <dbReference type="EMBL" id="CDK24177.1"/>
    </source>
</evidence>
<dbReference type="InterPro" id="IPR043129">
    <property type="entry name" value="ATPase_NBD"/>
</dbReference>
<comment type="similarity">
    <text evidence="2">Belongs to the actin family. ARP6 subfamily.</text>
</comment>
<dbReference type="HOGENOM" id="CLU_027965_1_1_1"/>
<proteinExistence type="inferred from homology"/>
<dbReference type="STRING" id="1382522.W6MIJ3"/>
<dbReference type="PANTHER" id="PTHR11937">
    <property type="entry name" value="ACTIN"/>
    <property type="match status" value="1"/>
</dbReference>
<evidence type="ECO:0000256" key="5">
    <source>
        <dbReference type="ARBA" id="ARBA00025222"/>
    </source>
</evidence>